<dbReference type="PROSITE" id="PS50156">
    <property type="entry name" value="SSD"/>
    <property type="match status" value="1"/>
</dbReference>
<feature type="transmembrane region" description="Helical" evidence="6">
    <location>
        <begin position="192"/>
        <end position="210"/>
    </location>
</feature>
<dbReference type="InterPro" id="IPR004869">
    <property type="entry name" value="MMPL_dom"/>
</dbReference>
<reference evidence="8" key="1">
    <citation type="submission" date="2020-05" db="EMBL/GenBank/DDBJ databases">
        <authorList>
            <person name="Chiriac C."/>
            <person name="Salcher M."/>
            <person name="Ghai R."/>
            <person name="Kavagutti S V."/>
        </authorList>
    </citation>
    <scope>NUCLEOTIDE SEQUENCE</scope>
</reference>
<dbReference type="GO" id="GO:0005886">
    <property type="term" value="C:plasma membrane"/>
    <property type="evidence" value="ECO:0007669"/>
    <property type="project" value="UniProtKB-SubCell"/>
</dbReference>
<dbReference type="EMBL" id="CAFBMI010000050">
    <property type="protein sequence ID" value="CAB4901121.1"/>
    <property type="molecule type" value="Genomic_DNA"/>
</dbReference>
<feature type="transmembrane region" description="Helical" evidence="6">
    <location>
        <begin position="589"/>
        <end position="610"/>
    </location>
</feature>
<dbReference type="Pfam" id="PF03176">
    <property type="entry name" value="MMPL"/>
    <property type="match status" value="2"/>
</dbReference>
<feature type="transmembrane region" description="Helical" evidence="6">
    <location>
        <begin position="269"/>
        <end position="291"/>
    </location>
</feature>
<evidence type="ECO:0000313" key="9">
    <source>
        <dbReference type="EMBL" id="CAB4901121.1"/>
    </source>
</evidence>
<gene>
    <name evidence="8" type="ORF">UFOPK1773_00181</name>
    <name evidence="9" type="ORF">UFOPK3558_00689</name>
</gene>
<comment type="subcellular location">
    <subcellularLocation>
        <location evidence="1">Cell membrane</location>
        <topology evidence="1">Multi-pass membrane protein</topology>
    </subcellularLocation>
</comment>
<feature type="transmembrane region" description="Helical" evidence="6">
    <location>
        <begin position="12"/>
        <end position="31"/>
    </location>
</feature>
<organism evidence="8">
    <name type="scientific">freshwater metagenome</name>
    <dbReference type="NCBI Taxonomy" id="449393"/>
    <lineage>
        <taxon>unclassified sequences</taxon>
        <taxon>metagenomes</taxon>
        <taxon>ecological metagenomes</taxon>
    </lineage>
</organism>
<evidence type="ECO:0000256" key="1">
    <source>
        <dbReference type="ARBA" id="ARBA00004651"/>
    </source>
</evidence>
<keyword evidence="5 6" id="KW-0472">Membrane</keyword>
<feature type="transmembrane region" description="Helical" evidence="6">
    <location>
        <begin position="550"/>
        <end position="569"/>
    </location>
</feature>
<evidence type="ECO:0000259" key="7">
    <source>
        <dbReference type="PROSITE" id="PS50156"/>
    </source>
</evidence>
<dbReference type="PANTHER" id="PTHR33406:SF13">
    <property type="entry name" value="MEMBRANE PROTEIN YDFJ"/>
    <property type="match status" value="1"/>
</dbReference>
<dbReference type="PANTHER" id="PTHR33406">
    <property type="entry name" value="MEMBRANE PROTEIN MJ1562-RELATED"/>
    <property type="match status" value="1"/>
</dbReference>
<feature type="transmembrane region" description="Helical" evidence="6">
    <location>
        <begin position="521"/>
        <end position="538"/>
    </location>
</feature>
<evidence type="ECO:0000313" key="8">
    <source>
        <dbReference type="EMBL" id="CAB4581369.1"/>
    </source>
</evidence>
<feature type="transmembrane region" description="Helical" evidence="6">
    <location>
        <begin position="631"/>
        <end position="657"/>
    </location>
</feature>
<dbReference type="Gene3D" id="1.20.1640.10">
    <property type="entry name" value="Multidrug efflux transporter AcrB transmembrane domain"/>
    <property type="match status" value="2"/>
</dbReference>
<dbReference type="InterPro" id="IPR000731">
    <property type="entry name" value="SSD"/>
</dbReference>
<feature type="domain" description="SSD" evidence="7">
    <location>
        <begin position="198"/>
        <end position="319"/>
    </location>
</feature>
<feature type="transmembrane region" description="Helical" evidence="6">
    <location>
        <begin position="297"/>
        <end position="321"/>
    </location>
</feature>
<dbReference type="EMBL" id="CAEZUA010000006">
    <property type="protein sequence ID" value="CAB4581369.1"/>
    <property type="molecule type" value="Genomic_DNA"/>
</dbReference>
<evidence type="ECO:0000256" key="6">
    <source>
        <dbReference type="SAM" id="Phobius"/>
    </source>
</evidence>
<dbReference type="InterPro" id="IPR050545">
    <property type="entry name" value="Mycobact_MmpL"/>
</dbReference>
<proteinExistence type="predicted"/>
<sequence>MLEKWTRGAVRNRFAIIATWFVLGIFGFLGASQLDGLLTTSLTVPGSQSAQADEILTNSYHENVEGSFTVLYKFRNATDTEIQSFKHSIDVAASSIATAKVTQSRALGGYLYANIGTSFNLSEAAKFTPQLRIALAHQGLNEAMVTGPPAIKYDVTPVLSSDLKRGELIAVLLALVLLILMLGFSWAVVVPFIFAGATISLTLGIVYLLAHRFLMVLYVPNIIELIGLGLAIDYSLVIVHRFRRERMQDSVQSVEDAIVRTMQTSGRTVVLSGASVAIGLTVLLFIPVPFIRSLGTAGVVVPLVSIFCALTLQPALLSFLGKNEVIPFGFKGLMSRRDLTTGLMARIAHFVIRKPIAVALASLATLGLIASSLLWLQVTPSSLTALPANLESSKALTMVTSRIGPGIITPTQIIIDLGSPGLATTDSVKTARISLAKVILKNPEAFTVATDESSAYVDETGQFIRLFVIGQHALGEEQSKNFVDQLRTTYLPQANFGENSTIYLAGAPAQGQDLLNKIGTSFPWIIVITLLITYLILLRSFGSLILPLKAIFMDLISIAVAYGSMVLVFKSGIGSSVLGTYQLDQIEVWVLVFLFVVLFGLSMDYEVFIVSRMKEAKDRGATNNEAIVEGLSHTGGVVTSAAVILVGALSGLVFGHFAGLQELGVGLGLGILVDATIIRCLLLPSVMVLLGKWNWWMPTSIAQRVKGKASPLSQ</sequence>
<feature type="transmembrane region" description="Helical" evidence="6">
    <location>
        <begin position="168"/>
        <end position="187"/>
    </location>
</feature>
<keyword evidence="2" id="KW-1003">Cell membrane</keyword>
<feature type="transmembrane region" description="Helical" evidence="6">
    <location>
        <begin position="356"/>
        <end position="376"/>
    </location>
</feature>
<feature type="transmembrane region" description="Helical" evidence="6">
    <location>
        <begin position="663"/>
        <end position="690"/>
    </location>
</feature>
<evidence type="ECO:0000256" key="5">
    <source>
        <dbReference type="ARBA" id="ARBA00023136"/>
    </source>
</evidence>
<dbReference type="SUPFAM" id="SSF82866">
    <property type="entry name" value="Multidrug efflux transporter AcrB transmembrane domain"/>
    <property type="match status" value="2"/>
</dbReference>
<accession>A0A6J6F1B6</accession>
<feature type="transmembrane region" description="Helical" evidence="6">
    <location>
        <begin position="216"/>
        <end position="239"/>
    </location>
</feature>
<evidence type="ECO:0000256" key="4">
    <source>
        <dbReference type="ARBA" id="ARBA00022989"/>
    </source>
</evidence>
<evidence type="ECO:0000256" key="3">
    <source>
        <dbReference type="ARBA" id="ARBA00022692"/>
    </source>
</evidence>
<protein>
    <submittedName>
        <fullName evidence="8">Unannotated protein</fullName>
    </submittedName>
</protein>
<evidence type="ECO:0000256" key="2">
    <source>
        <dbReference type="ARBA" id="ARBA00022475"/>
    </source>
</evidence>
<dbReference type="AlphaFoldDB" id="A0A6J6F1B6"/>
<keyword evidence="4 6" id="KW-1133">Transmembrane helix</keyword>
<keyword evidence="3 6" id="KW-0812">Transmembrane</keyword>
<name>A0A6J6F1B6_9ZZZZ</name>